<dbReference type="SUPFAM" id="SSF57501">
    <property type="entry name" value="Cystine-knot cytokines"/>
    <property type="match status" value="1"/>
</dbReference>
<dbReference type="InterPro" id="IPR029034">
    <property type="entry name" value="Cystine-knot_cytokine"/>
</dbReference>
<feature type="signal peptide" evidence="1">
    <location>
        <begin position="1"/>
        <end position="34"/>
    </location>
</feature>
<evidence type="ECO:0000313" key="3">
    <source>
        <dbReference type="Proteomes" id="UP001497497"/>
    </source>
</evidence>
<dbReference type="PROSITE" id="PS50270">
    <property type="entry name" value="NGF_2"/>
    <property type="match status" value="1"/>
</dbReference>
<gene>
    <name evidence="2" type="ORF">GSLYS_00018033001</name>
</gene>
<evidence type="ECO:0000256" key="1">
    <source>
        <dbReference type="SAM" id="SignalP"/>
    </source>
</evidence>
<keyword evidence="3" id="KW-1185">Reference proteome</keyword>
<dbReference type="AlphaFoldDB" id="A0AAV2IEJ4"/>
<accession>A0AAV2IEJ4</accession>
<protein>
    <submittedName>
        <fullName evidence="2">Uncharacterized protein</fullName>
    </submittedName>
</protein>
<dbReference type="Proteomes" id="UP001497497">
    <property type="component" value="Unassembled WGS sequence"/>
</dbReference>
<organism evidence="2 3">
    <name type="scientific">Lymnaea stagnalis</name>
    <name type="common">Great pond snail</name>
    <name type="synonym">Helix stagnalis</name>
    <dbReference type="NCBI Taxonomy" id="6523"/>
    <lineage>
        <taxon>Eukaryota</taxon>
        <taxon>Metazoa</taxon>
        <taxon>Spiralia</taxon>
        <taxon>Lophotrochozoa</taxon>
        <taxon>Mollusca</taxon>
        <taxon>Gastropoda</taxon>
        <taxon>Heterobranchia</taxon>
        <taxon>Euthyneura</taxon>
        <taxon>Panpulmonata</taxon>
        <taxon>Hygrophila</taxon>
        <taxon>Lymnaeoidea</taxon>
        <taxon>Lymnaeidae</taxon>
        <taxon>Lymnaea</taxon>
    </lineage>
</organism>
<keyword evidence="1" id="KW-0732">Signal</keyword>
<dbReference type="EMBL" id="CAXITT010000626">
    <property type="protein sequence ID" value="CAL1544520.1"/>
    <property type="molecule type" value="Genomic_DNA"/>
</dbReference>
<dbReference type="Gene3D" id="2.10.90.10">
    <property type="entry name" value="Cystine-knot cytokines"/>
    <property type="match status" value="1"/>
</dbReference>
<sequence>MSMKAATASPIAPMLTLVVLRLTMMCALVANTMADSNYIETFSVDQELGLSPGATEKKVDPNRSAFLQALAVRSDAMKQDNIHNAGFDSTDNDLAEPVNIKKRQEPQKYYACSVNARLENLTHARDNNEVIVELVQDTLRQTFFVVECIEEDICCRGIDTTRYTSECVQGTSNIMAWVFKTKNPRDIEYIPIQVKSRCYCELTEILHN</sequence>
<comment type="caution">
    <text evidence="2">The sequence shown here is derived from an EMBL/GenBank/DDBJ whole genome shotgun (WGS) entry which is preliminary data.</text>
</comment>
<reference evidence="2 3" key="1">
    <citation type="submission" date="2024-04" db="EMBL/GenBank/DDBJ databases">
        <authorList>
            <consortium name="Genoscope - CEA"/>
            <person name="William W."/>
        </authorList>
    </citation>
    <scope>NUCLEOTIDE SEQUENCE [LARGE SCALE GENOMIC DNA]</scope>
</reference>
<proteinExistence type="predicted"/>
<feature type="chain" id="PRO_5043561936" evidence="1">
    <location>
        <begin position="35"/>
        <end position="208"/>
    </location>
</feature>
<evidence type="ECO:0000313" key="2">
    <source>
        <dbReference type="EMBL" id="CAL1544520.1"/>
    </source>
</evidence>
<name>A0AAV2IEJ4_LYMST</name>